<organism evidence="1 2">
    <name type="scientific">Tumidithrix elongata BACA0141</name>
    <dbReference type="NCBI Taxonomy" id="2716417"/>
    <lineage>
        <taxon>Bacteria</taxon>
        <taxon>Bacillati</taxon>
        <taxon>Cyanobacteriota</taxon>
        <taxon>Cyanophyceae</taxon>
        <taxon>Pseudanabaenales</taxon>
        <taxon>Pseudanabaenaceae</taxon>
        <taxon>Tumidithrix</taxon>
        <taxon>Tumidithrix elongata</taxon>
    </lineage>
</organism>
<gene>
    <name evidence="1" type="ORF">V2H45_11090</name>
</gene>
<comment type="caution">
    <text evidence="1">The sequence shown here is derived from an EMBL/GenBank/DDBJ whole genome shotgun (WGS) entry which is preliminary data.</text>
</comment>
<proteinExistence type="predicted"/>
<name>A0AAW9PRE3_9CYAN</name>
<evidence type="ECO:0000313" key="1">
    <source>
        <dbReference type="EMBL" id="MEE3717294.1"/>
    </source>
</evidence>
<keyword evidence="2" id="KW-1185">Reference proteome</keyword>
<evidence type="ECO:0000313" key="2">
    <source>
        <dbReference type="Proteomes" id="UP001333818"/>
    </source>
</evidence>
<dbReference type="Proteomes" id="UP001333818">
    <property type="component" value="Unassembled WGS sequence"/>
</dbReference>
<dbReference type="AlphaFoldDB" id="A0AAW9PRE3"/>
<accession>A0AAW9PRE3</accession>
<sequence>MHPNRCLRAIAQSQLTENISDIVPNRFQDLWNARTWKGRLDAVFGSPK</sequence>
<reference evidence="1" key="1">
    <citation type="submission" date="2024-01" db="EMBL/GenBank/DDBJ databases">
        <title>Bank of Algae and Cyanobacteria of the Azores (BACA) strain genomes.</title>
        <authorList>
            <person name="Luz R."/>
            <person name="Cordeiro R."/>
            <person name="Fonseca A."/>
            <person name="Goncalves V."/>
        </authorList>
    </citation>
    <scope>NUCLEOTIDE SEQUENCE</scope>
    <source>
        <strain evidence="1">BACA0141</strain>
    </source>
</reference>
<protein>
    <submittedName>
        <fullName evidence="1">Uncharacterized protein</fullName>
    </submittedName>
</protein>
<dbReference type="EMBL" id="JAZBJZ010000038">
    <property type="protein sequence ID" value="MEE3717294.1"/>
    <property type="molecule type" value="Genomic_DNA"/>
</dbReference>